<keyword evidence="10" id="KW-1185">Reference proteome</keyword>
<accession>A0A8S3PN64</accession>
<evidence type="ECO:0000256" key="1">
    <source>
        <dbReference type="ARBA" id="ARBA00002608"/>
    </source>
</evidence>
<sequence>MEESTTLSTWEESTTLGMGEADYTEYTWEGVDYTKYTWEESTTLNLKNKMAVTEVSSNKMFDGLQKVFSHESTECKCTMKFGIYLPPQADSKKCPVLYWLSGLTCTDQNFVTKAGAQKYAAKHGIIVVAPDTSPRGCNIAGEDDSYDFGSGAGFYVNATQDPWKTNYRMYAYVTQELPALINSNFPVDVGKQSISGHSMGGHGALICALKNPGQYKSVSAFAPICNPINCPWGVKAFTGYLGEEDKEAWKEYDATCLVKKYNGPPLDILIDQGKADNFLAPGQLLPDNFVAACTESKTQVTLRMQEGYDHSYYFMATFIFCRDTTTVITLWPRLYFDMTTVITLWPRLYFVRFIFCGIRPQLLLYGHVYRGPHQPPCQISEVIYTQIVIDLDDCSDQTVIQTMI</sequence>
<evidence type="ECO:0000256" key="6">
    <source>
        <dbReference type="ARBA" id="ARBA00022801"/>
    </source>
</evidence>
<feature type="active site" description="Charge relay system" evidence="7">
    <location>
        <position position="310"/>
    </location>
</feature>
<dbReference type="PANTHER" id="PTHR10061">
    <property type="entry name" value="S-FORMYLGLUTATHIONE HYDROLASE"/>
    <property type="match status" value="1"/>
</dbReference>
<dbReference type="EC" id="3.1.2.12" evidence="3 8"/>
<evidence type="ECO:0000313" key="10">
    <source>
        <dbReference type="Proteomes" id="UP000683360"/>
    </source>
</evidence>
<comment type="subcellular location">
    <subcellularLocation>
        <location evidence="8">Cytoplasm</location>
    </subcellularLocation>
</comment>
<gene>
    <name evidence="9" type="ORF">MEDL_676</name>
</gene>
<evidence type="ECO:0000313" key="9">
    <source>
        <dbReference type="EMBL" id="CAG2185061.1"/>
    </source>
</evidence>
<comment type="similarity">
    <text evidence="2 8">Belongs to the esterase D family.</text>
</comment>
<evidence type="ECO:0000256" key="3">
    <source>
        <dbReference type="ARBA" id="ARBA00012479"/>
    </source>
</evidence>
<reference evidence="9" key="1">
    <citation type="submission" date="2021-03" db="EMBL/GenBank/DDBJ databases">
        <authorList>
            <person name="Bekaert M."/>
        </authorList>
    </citation>
    <scope>NUCLEOTIDE SEQUENCE</scope>
</reference>
<dbReference type="NCBIfam" id="TIGR02821">
    <property type="entry name" value="fghA_ester_D"/>
    <property type="match status" value="1"/>
</dbReference>
<dbReference type="AlphaFoldDB" id="A0A8S3PN64"/>
<dbReference type="InterPro" id="IPR029058">
    <property type="entry name" value="AB_hydrolase_fold"/>
</dbReference>
<comment type="function">
    <text evidence="1 8">Serine hydrolase involved in the detoxification of formaldehyde.</text>
</comment>
<dbReference type="Proteomes" id="UP000683360">
    <property type="component" value="Unassembled WGS sequence"/>
</dbReference>
<keyword evidence="5 8" id="KW-0719">Serine esterase</keyword>
<dbReference type="Pfam" id="PF00756">
    <property type="entry name" value="Esterase"/>
    <property type="match status" value="1"/>
</dbReference>
<comment type="catalytic activity">
    <reaction evidence="8">
        <text>S-formylglutathione + H2O = formate + glutathione + H(+)</text>
        <dbReference type="Rhea" id="RHEA:14961"/>
        <dbReference type="ChEBI" id="CHEBI:15377"/>
        <dbReference type="ChEBI" id="CHEBI:15378"/>
        <dbReference type="ChEBI" id="CHEBI:15740"/>
        <dbReference type="ChEBI" id="CHEBI:57688"/>
        <dbReference type="ChEBI" id="CHEBI:57925"/>
        <dbReference type="EC" id="3.1.2.12"/>
    </reaction>
</comment>
<dbReference type="InterPro" id="IPR014186">
    <property type="entry name" value="S-formylglutathione_hydrol"/>
</dbReference>
<comment type="caution">
    <text evidence="9">The sequence shown here is derived from an EMBL/GenBank/DDBJ whole genome shotgun (WGS) entry which is preliminary data.</text>
</comment>
<dbReference type="SUPFAM" id="SSF53474">
    <property type="entry name" value="alpha/beta-Hydrolases"/>
    <property type="match status" value="1"/>
</dbReference>
<dbReference type="FunFam" id="3.40.50.1820:FF:000002">
    <property type="entry name" value="S-formylglutathione hydrolase"/>
    <property type="match status" value="1"/>
</dbReference>
<name>A0A8S3PN64_MYTED</name>
<evidence type="ECO:0000256" key="4">
    <source>
        <dbReference type="ARBA" id="ARBA00016774"/>
    </source>
</evidence>
<dbReference type="EMBL" id="CAJPWZ010000060">
    <property type="protein sequence ID" value="CAG2185061.1"/>
    <property type="molecule type" value="Genomic_DNA"/>
</dbReference>
<proteinExistence type="inferred from homology"/>
<dbReference type="PANTHER" id="PTHR10061:SF0">
    <property type="entry name" value="S-FORMYLGLUTATHIONE HYDROLASE"/>
    <property type="match status" value="1"/>
</dbReference>
<protein>
    <recommendedName>
        <fullName evidence="4 8">S-formylglutathione hydrolase</fullName>
        <ecNumber evidence="3 8">3.1.2.12</ecNumber>
    </recommendedName>
</protein>
<evidence type="ECO:0000256" key="8">
    <source>
        <dbReference type="RuleBase" id="RU363068"/>
    </source>
</evidence>
<dbReference type="GO" id="GO:0005829">
    <property type="term" value="C:cytosol"/>
    <property type="evidence" value="ECO:0007669"/>
    <property type="project" value="TreeGrafter"/>
</dbReference>
<feature type="active site" description="Charge relay system" evidence="7">
    <location>
        <position position="276"/>
    </location>
</feature>
<dbReference type="InterPro" id="IPR000801">
    <property type="entry name" value="Esterase-like"/>
</dbReference>
<keyword evidence="6 8" id="KW-0378">Hydrolase</keyword>
<evidence type="ECO:0000256" key="5">
    <source>
        <dbReference type="ARBA" id="ARBA00022487"/>
    </source>
</evidence>
<evidence type="ECO:0000256" key="7">
    <source>
        <dbReference type="PIRSR" id="PIRSR614186-1"/>
    </source>
</evidence>
<organism evidence="9 10">
    <name type="scientific">Mytilus edulis</name>
    <name type="common">Blue mussel</name>
    <dbReference type="NCBI Taxonomy" id="6550"/>
    <lineage>
        <taxon>Eukaryota</taxon>
        <taxon>Metazoa</taxon>
        <taxon>Spiralia</taxon>
        <taxon>Lophotrochozoa</taxon>
        <taxon>Mollusca</taxon>
        <taxon>Bivalvia</taxon>
        <taxon>Autobranchia</taxon>
        <taxon>Pteriomorphia</taxon>
        <taxon>Mytilida</taxon>
        <taxon>Mytiloidea</taxon>
        <taxon>Mytilidae</taxon>
        <taxon>Mytilinae</taxon>
        <taxon>Mytilus</taxon>
    </lineage>
</organism>
<dbReference type="GO" id="GO:0046294">
    <property type="term" value="P:formaldehyde catabolic process"/>
    <property type="evidence" value="ECO:0007669"/>
    <property type="project" value="InterPro"/>
</dbReference>
<dbReference type="GO" id="GO:0018738">
    <property type="term" value="F:S-formylglutathione hydrolase activity"/>
    <property type="evidence" value="ECO:0007669"/>
    <property type="project" value="UniProtKB-EC"/>
</dbReference>
<keyword evidence="8" id="KW-0963">Cytoplasm</keyword>
<feature type="active site" description="Charge relay system" evidence="7">
    <location>
        <position position="198"/>
    </location>
</feature>
<evidence type="ECO:0000256" key="2">
    <source>
        <dbReference type="ARBA" id="ARBA00005622"/>
    </source>
</evidence>
<dbReference type="OrthoDB" id="420518at2759"/>
<dbReference type="Gene3D" id="3.40.50.1820">
    <property type="entry name" value="alpha/beta hydrolase"/>
    <property type="match status" value="1"/>
</dbReference>
<dbReference type="GO" id="GO:0052689">
    <property type="term" value="F:carboxylic ester hydrolase activity"/>
    <property type="evidence" value="ECO:0007669"/>
    <property type="project" value="UniProtKB-KW"/>
</dbReference>